<feature type="transmembrane region" description="Helical" evidence="6">
    <location>
        <begin position="290"/>
        <end position="315"/>
    </location>
</feature>
<feature type="transmembrane region" description="Helical" evidence="6">
    <location>
        <begin position="193"/>
        <end position="217"/>
    </location>
</feature>
<feature type="transmembrane region" description="Helical" evidence="6">
    <location>
        <begin position="47"/>
        <end position="66"/>
    </location>
</feature>
<reference evidence="7" key="1">
    <citation type="submission" date="2022-07" db="EMBL/GenBank/DDBJ databases">
        <authorList>
            <person name="Li W.-J."/>
            <person name="Deng Q.-Q."/>
        </authorList>
    </citation>
    <scope>NUCLEOTIDE SEQUENCE</scope>
    <source>
        <strain evidence="7">SYSU M60031</strain>
    </source>
</reference>
<dbReference type="GO" id="GO:0005886">
    <property type="term" value="C:plasma membrane"/>
    <property type="evidence" value="ECO:0007669"/>
    <property type="project" value="UniProtKB-SubCell"/>
</dbReference>
<gene>
    <name evidence="7" type="ORF">NK662_10135</name>
</gene>
<evidence type="ECO:0000313" key="7">
    <source>
        <dbReference type="EMBL" id="MCP8968897.1"/>
    </source>
</evidence>
<dbReference type="RefSeq" id="WP_254758806.1">
    <property type="nucleotide sequence ID" value="NZ_JANCLT010000004.1"/>
</dbReference>
<dbReference type="CDD" id="cd13124">
    <property type="entry name" value="MATE_SpoVB_like"/>
    <property type="match status" value="1"/>
</dbReference>
<comment type="caution">
    <text evidence="7">The sequence shown here is derived from an EMBL/GenBank/DDBJ whole genome shotgun (WGS) entry which is preliminary data.</text>
</comment>
<evidence type="ECO:0000256" key="4">
    <source>
        <dbReference type="ARBA" id="ARBA00022989"/>
    </source>
</evidence>
<dbReference type="PANTHER" id="PTHR30250">
    <property type="entry name" value="PST FAMILY PREDICTED COLANIC ACID TRANSPORTER"/>
    <property type="match status" value="1"/>
</dbReference>
<sequence>MKSSPFVRGTVFLTMATMISKLLGFAYVIPFTAMVGTSGYVLYTYAYRPYTIMLSIATMGLPLAVSKMVSKYNQLNDYHTVKRVLRSGAVFMLCMGTASCLLLYMLAPKLAGLVINGDDPTGNSVEAVELNIRIVSAALLLVPVMSLLRGFFQGFQSMGPSAASVVVEQIFRVLTILVGSFAVLRFYRGGTSLAVGLATFGAFIGAAAGLSVLLFFYMKRRKYLKKRELESLPLTNQSFFSLYRELFTYSIPFVVVGLAIPLYQTADTFTMNRLLLGIGYGQGEAEKVNAIIGLVQMVVLIPVSLATAFSMSLVPEMTKAFTARRQDTLYRHFTRTNGFVVLVTLPAALGMIWLAEPVYTLLFGSGNDPALGSEVLRYYAAACILFSLFSVTAAMLQGINQQMKTIIGLLIGLALKITLNVLLVAHFDYVGTIIATYTGYTFSVLFNLICLYRHIRRTEEAV</sequence>
<feature type="transmembrane region" description="Helical" evidence="6">
    <location>
        <begin position="87"/>
        <end position="107"/>
    </location>
</feature>
<feature type="transmembrane region" description="Helical" evidence="6">
    <location>
        <begin position="336"/>
        <end position="355"/>
    </location>
</feature>
<dbReference type="AlphaFoldDB" id="A0AA41X525"/>
<organism evidence="7 8">
    <name type="scientific">Ectobacillus ponti</name>
    <dbReference type="NCBI Taxonomy" id="2961894"/>
    <lineage>
        <taxon>Bacteria</taxon>
        <taxon>Bacillati</taxon>
        <taxon>Bacillota</taxon>
        <taxon>Bacilli</taxon>
        <taxon>Bacillales</taxon>
        <taxon>Bacillaceae</taxon>
        <taxon>Ectobacillus</taxon>
    </lineage>
</organism>
<keyword evidence="2" id="KW-1003">Cell membrane</keyword>
<feature type="transmembrane region" description="Helical" evidence="6">
    <location>
        <begin position="375"/>
        <end position="394"/>
    </location>
</feature>
<feature type="transmembrane region" description="Helical" evidence="6">
    <location>
        <begin position="12"/>
        <end position="35"/>
    </location>
</feature>
<evidence type="ECO:0000256" key="5">
    <source>
        <dbReference type="ARBA" id="ARBA00023136"/>
    </source>
</evidence>
<name>A0AA41X525_9BACI</name>
<protein>
    <submittedName>
        <fullName evidence="7">Polysaccharide biosynthesis protein</fullName>
    </submittedName>
</protein>
<proteinExistence type="predicted"/>
<dbReference type="PIRSF" id="PIRSF038958">
    <property type="entry name" value="PG_synth_SpoVB"/>
    <property type="match status" value="1"/>
</dbReference>
<dbReference type="Proteomes" id="UP001156102">
    <property type="component" value="Unassembled WGS sequence"/>
</dbReference>
<keyword evidence="3 6" id="KW-0812">Transmembrane</keyword>
<evidence type="ECO:0000313" key="8">
    <source>
        <dbReference type="Proteomes" id="UP001156102"/>
    </source>
</evidence>
<keyword evidence="4 6" id="KW-1133">Transmembrane helix</keyword>
<dbReference type="InterPro" id="IPR002797">
    <property type="entry name" value="Polysacc_synth"/>
</dbReference>
<dbReference type="Pfam" id="PF01943">
    <property type="entry name" value="Polysacc_synt"/>
    <property type="match status" value="1"/>
</dbReference>
<feature type="transmembrane region" description="Helical" evidence="6">
    <location>
        <begin position="127"/>
        <end position="148"/>
    </location>
</feature>
<keyword evidence="5 6" id="KW-0472">Membrane</keyword>
<feature type="transmembrane region" description="Helical" evidence="6">
    <location>
        <begin position="433"/>
        <end position="452"/>
    </location>
</feature>
<evidence type="ECO:0000256" key="2">
    <source>
        <dbReference type="ARBA" id="ARBA00022475"/>
    </source>
</evidence>
<dbReference type="InterPro" id="IPR050833">
    <property type="entry name" value="Poly_Biosynth_Transport"/>
</dbReference>
<keyword evidence="8" id="KW-1185">Reference proteome</keyword>
<dbReference type="EMBL" id="JANCLT010000004">
    <property type="protein sequence ID" value="MCP8968897.1"/>
    <property type="molecule type" value="Genomic_DNA"/>
</dbReference>
<evidence type="ECO:0000256" key="3">
    <source>
        <dbReference type="ARBA" id="ARBA00022692"/>
    </source>
</evidence>
<feature type="transmembrane region" description="Helical" evidence="6">
    <location>
        <begin position="246"/>
        <end position="266"/>
    </location>
</feature>
<evidence type="ECO:0000256" key="6">
    <source>
        <dbReference type="SAM" id="Phobius"/>
    </source>
</evidence>
<comment type="subcellular location">
    <subcellularLocation>
        <location evidence="1">Cell membrane</location>
        <topology evidence="1">Multi-pass membrane protein</topology>
    </subcellularLocation>
</comment>
<feature type="transmembrane region" description="Helical" evidence="6">
    <location>
        <begin position="406"/>
        <end position="427"/>
    </location>
</feature>
<accession>A0AA41X525</accession>
<feature type="transmembrane region" description="Helical" evidence="6">
    <location>
        <begin position="169"/>
        <end position="187"/>
    </location>
</feature>
<dbReference type="PANTHER" id="PTHR30250:SF21">
    <property type="entry name" value="LIPID II FLIPPASE MURJ"/>
    <property type="match status" value="1"/>
</dbReference>
<dbReference type="InterPro" id="IPR024923">
    <property type="entry name" value="PG_synth_SpoVB"/>
</dbReference>
<evidence type="ECO:0000256" key="1">
    <source>
        <dbReference type="ARBA" id="ARBA00004651"/>
    </source>
</evidence>